<dbReference type="PANTHER" id="PTHR46363:SF1">
    <property type="entry name" value="DEOXYRIBONUCLEASE TATDN2-RELATED"/>
    <property type="match status" value="1"/>
</dbReference>
<dbReference type="PROSITE" id="PS01137">
    <property type="entry name" value="TATD_1"/>
    <property type="match status" value="1"/>
</dbReference>
<protein>
    <submittedName>
        <fullName evidence="4">Uncharacterized protein</fullName>
    </submittedName>
</protein>
<gene>
    <name evidence="4" type="ORF">PFISCL1PPCAC_14823</name>
</gene>
<dbReference type="EMBL" id="BTSY01000004">
    <property type="protein sequence ID" value="GMT23526.1"/>
    <property type="molecule type" value="Genomic_DNA"/>
</dbReference>
<proteinExistence type="inferred from homology"/>
<feature type="compositionally biased region" description="Basic and acidic residues" evidence="3">
    <location>
        <begin position="65"/>
        <end position="76"/>
    </location>
</feature>
<sequence length="673" mass="75536">AAPFRAHNGKGSVPVWQPEDTFDTTGGRNSLESSRSTASSRTKSNDRKLHWMNAPSSQELSNNHAADDNYVDHSRAIPEGSNSHSQDNSSEIMAQEGGSSILTVFQQIYTPGRQINEKCGRSPDFTVPVESRRSYAGRARSKSTTRGIPKDDRKNEEKTDKWKPKDERQSRKSEPPPDKLEIDFEKFVAERKIPKTIDSFPIAATLVESTVDDTVDGGTRISSGGMDWGKDTLEDEEQQMAKFGLPNKFGSGPCKMETGKRVREDIACSPPQMVSWYRLPPANPLASPSLPPLVINIVPVKKRLNWKGGVQPKKEEKVETAENDDTHDQSHKCENEEKIDGEDTTETQLPPHFQSRMDKTSDGGCCEDDVFSPMSSPPGRGQGFPPHSASYIDSHCHLDFIFDKMKYFEFSELRSKFPSAFPPTFKGCVANFIKPAIYNKYMPWIANIAMDEAVLGTSWGVHPHYSDQVGTEELNELKKLIITRREELKIVAVGECGIDQSNKNCIPLARQLAAFKWQVATAVELDLPIIIHCREGVKGDPEDMILDVLKQHPNHPIHRHCFTRDNVVAEKWMRTLHNVTFGFTPAICKNNWASTKAIEVIPLDRIHLETDAPYFKPQMFKDMYTNDFSLPPAAVAVAARIAEVKGESIDEVIRVTAMCTSRIYRLPRRSSSY</sequence>
<dbReference type="InterPro" id="IPR032466">
    <property type="entry name" value="Metal_Hydrolase"/>
</dbReference>
<feature type="compositionally biased region" description="Basic and acidic residues" evidence="3">
    <location>
        <begin position="312"/>
        <end position="338"/>
    </location>
</feature>
<evidence type="ECO:0000256" key="2">
    <source>
        <dbReference type="ARBA" id="ARBA00022801"/>
    </source>
</evidence>
<comment type="similarity">
    <text evidence="1">Belongs to the metallo-dependent hydrolases superfamily. TatD-type hydrolase family.</text>
</comment>
<feature type="non-terminal residue" evidence="4">
    <location>
        <position position="1"/>
    </location>
</feature>
<feature type="compositionally biased region" description="Low complexity" evidence="3">
    <location>
        <begin position="30"/>
        <end position="42"/>
    </location>
</feature>
<comment type="caution">
    <text evidence="4">The sequence shown here is derived from an EMBL/GenBank/DDBJ whole genome shotgun (WGS) entry which is preliminary data.</text>
</comment>
<feature type="region of interest" description="Disordered" evidence="3">
    <location>
        <begin position="309"/>
        <end position="386"/>
    </location>
</feature>
<dbReference type="Proteomes" id="UP001432322">
    <property type="component" value="Unassembled WGS sequence"/>
</dbReference>
<feature type="compositionally biased region" description="Basic and acidic residues" evidence="3">
    <location>
        <begin position="148"/>
        <end position="183"/>
    </location>
</feature>
<keyword evidence="5" id="KW-1185">Reference proteome</keyword>
<accession>A0AAV5VYD4</accession>
<dbReference type="Pfam" id="PF01026">
    <property type="entry name" value="TatD_DNase"/>
    <property type="match status" value="1"/>
</dbReference>
<feature type="compositionally biased region" description="Polar residues" evidence="3">
    <location>
        <begin position="80"/>
        <end position="97"/>
    </location>
</feature>
<dbReference type="SUPFAM" id="SSF51556">
    <property type="entry name" value="Metallo-dependent hydrolases"/>
    <property type="match status" value="1"/>
</dbReference>
<reference evidence="4" key="1">
    <citation type="submission" date="2023-10" db="EMBL/GenBank/DDBJ databases">
        <title>Genome assembly of Pristionchus species.</title>
        <authorList>
            <person name="Yoshida K."/>
            <person name="Sommer R.J."/>
        </authorList>
    </citation>
    <scope>NUCLEOTIDE SEQUENCE</scope>
    <source>
        <strain evidence="4">RS5133</strain>
    </source>
</reference>
<feature type="compositionally biased region" description="Polar residues" evidence="3">
    <location>
        <begin position="54"/>
        <end position="64"/>
    </location>
</feature>
<evidence type="ECO:0000256" key="1">
    <source>
        <dbReference type="ARBA" id="ARBA00009275"/>
    </source>
</evidence>
<dbReference type="AlphaFoldDB" id="A0AAV5VYD4"/>
<dbReference type="Gene3D" id="3.20.20.140">
    <property type="entry name" value="Metal-dependent hydrolases"/>
    <property type="match status" value="1"/>
</dbReference>
<dbReference type="GO" id="GO:0016788">
    <property type="term" value="F:hydrolase activity, acting on ester bonds"/>
    <property type="evidence" value="ECO:0007669"/>
    <property type="project" value="InterPro"/>
</dbReference>
<keyword evidence="2" id="KW-0378">Hydrolase</keyword>
<organism evidence="4 5">
    <name type="scientific">Pristionchus fissidentatus</name>
    <dbReference type="NCBI Taxonomy" id="1538716"/>
    <lineage>
        <taxon>Eukaryota</taxon>
        <taxon>Metazoa</taxon>
        <taxon>Ecdysozoa</taxon>
        <taxon>Nematoda</taxon>
        <taxon>Chromadorea</taxon>
        <taxon>Rhabditida</taxon>
        <taxon>Rhabditina</taxon>
        <taxon>Diplogasteromorpha</taxon>
        <taxon>Diplogasteroidea</taxon>
        <taxon>Neodiplogasteridae</taxon>
        <taxon>Pristionchus</taxon>
    </lineage>
</organism>
<evidence type="ECO:0000313" key="4">
    <source>
        <dbReference type="EMBL" id="GMT23526.1"/>
    </source>
</evidence>
<name>A0AAV5VYD4_9BILA</name>
<evidence type="ECO:0000313" key="5">
    <source>
        <dbReference type="Proteomes" id="UP001432322"/>
    </source>
</evidence>
<dbReference type="CDD" id="cd01310">
    <property type="entry name" value="TatD_DNAse"/>
    <property type="match status" value="1"/>
</dbReference>
<dbReference type="InterPro" id="IPR018228">
    <property type="entry name" value="DNase_TatD-rel_CS"/>
</dbReference>
<feature type="region of interest" description="Disordered" evidence="3">
    <location>
        <begin position="1"/>
        <end position="97"/>
    </location>
</feature>
<feature type="region of interest" description="Disordered" evidence="3">
    <location>
        <begin position="112"/>
        <end position="183"/>
    </location>
</feature>
<dbReference type="InterPro" id="IPR001130">
    <property type="entry name" value="TatD-like"/>
</dbReference>
<evidence type="ECO:0000256" key="3">
    <source>
        <dbReference type="SAM" id="MobiDB-lite"/>
    </source>
</evidence>
<dbReference type="PANTHER" id="PTHR46363">
    <property type="entry name" value="DEOXYRIBONUCLEASE TATDN2-RELATED"/>
    <property type="match status" value="1"/>
</dbReference>